<accession>A0A820WXG6</accession>
<dbReference type="AlphaFoldDB" id="A0A820WXG6"/>
<dbReference type="SUPFAM" id="SSF101898">
    <property type="entry name" value="NHL repeat"/>
    <property type="match status" value="1"/>
</dbReference>
<dbReference type="Proteomes" id="UP000663862">
    <property type="component" value="Unassembled WGS sequence"/>
</dbReference>
<name>A0A820WXG6_9BILA</name>
<evidence type="ECO:0000313" key="4">
    <source>
        <dbReference type="Proteomes" id="UP000663862"/>
    </source>
</evidence>
<dbReference type="CDD" id="cd05819">
    <property type="entry name" value="NHL"/>
    <property type="match status" value="1"/>
</dbReference>
<dbReference type="Gene3D" id="2.40.10.500">
    <property type="match status" value="2"/>
</dbReference>
<keyword evidence="1" id="KW-0677">Repeat</keyword>
<gene>
    <name evidence="3" type="ORF">TSG867_LOCUS22881</name>
</gene>
<dbReference type="Pfam" id="PF01436">
    <property type="entry name" value="NHL"/>
    <property type="match status" value="2"/>
</dbReference>
<dbReference type="PROSITE" id="PS51125">
    <property type="entry name" value="NHL"/>
    <property type="match status" value="1"/>
</dbReference>
<organism evidence="3 4">
    <name type="scientific">Rotaria socialis</name>
    <dbReference type="NCBI Taxonomy" id="392032"/>
    <lineage>
        <taxon>Eukaryota</taxon>
        <taxon>Metazoa</taxon>
        <taxon>Spiralia</taxon>
        <taxon>Gnathifera</taxon>
        <taxon>Rotifera</taxon>
        <taxon>Eurotatoria</taxon>
        <taxon>Bdelloidea</taxon>
        <taxon>Philodinida</taxon>
        <taxon>Philodinidae</taxon>
        <taxon>Rotaria</taxon>
    </lineage>
</organism>
<evidence type="ECO:0000313" key="3">
    <source>
        <dbReference type="EMBL" id="CAF4525422.1"/>
    </source>
</evidence>
<feature type="repeat" description="NHL" evidence="2">
    <location>
        <begin position="285"/>
        <end position="321"/>
    </location>
</feature>
<protein>
    <submittedName>
        <fullName evidence="3">Uncharacterized protein</fullName>
    </submittedName>
</protein>
<dbReference type="EMBL" id="CAJOBQ010001911">
    <property type="protein sequence ID" value="CAF4525422.1"/>
    <property type="molecule type" value="Genomic_DNA"/>
</dbReference>
<dbReference type="Gene3D" id="2.120.10.30">
    <property type="entry name" value="TolB, C-terminal domain"/>
    <property type="match status" value="1"/>
</dbReference>
<evidence type="ECO:0000256" key="1">
    <source>
        <dbReference type="ARBA" id="ARBA00022737"/>
    </source>
</evidence>
<dbReference type="PANTHER" id="PTHR24104">
    <property type="entry name" value="E3 UBIQUITIN-PROTEIN LIGASE NHLRC1-RELATED"/>
    <property type="match status" value="1"/>
</dbReference>
<dbReference type="InterPro" id="IPR001258">
    <property type="entry name" value="NHL_repeat"/>
</dbReference>
<dbReference type="InterPro" id="IPR011042">
    <property type="entry name" value="6-blade_b-propeller_TolB-like"/>
</dbReference>
<evidence type="ECO:0000256" key="2">
    <source>
        <dbReference type="PROSITE-ProRule" id="PRU00504"/>
    </source>
</evidence>
<reference evidence="3" key="1">
    <citation type="submission" date="2021-02" db="EMBL/GenBank/DDBJ databases">
        <authorList>
            <person name="Nowell W R."/>
        </authorList>
    </citation>
    <scope>NUCLEOTIDE SEQUENCE</scope>
</reference>
<comment type="caution">
    <text evidence="3">The sequence shown here is derived from an EMBL/GenBank/DDBJ whole genome shotgun (WGS) entry which is preliminary data.</text>
</comment>
<sequence length="324" mass="35777">MKLMFIHTAKLCFVSAPLNSTDLHPNAKWVHDGVSVAGGNGRGDGMNQLSNPLSLYVDDDQTIYICDQSNHRIVEWKWHAMSGQLVAGGNGNGSGTHQLDNPRDVIVDKDRDSLVICDWGNRRVVRWPRQNQRSAETIISNISCRSLTMDDTGSLYVAEDGKNEVRRYQGGVLQGIVVAGGNGKGNRSDQLSNRAYIFVDRDHSVYVSDYENNRVMKWMEGAKNGTVVAGNQGKGNNASQLSSSYEVIVDRLGTVYVTDSGNHRIMRWPKGATQGNVIVGGNGEGKGSNQLRYPTDLSFDRHGNLYVVDNENQRVQKFNLDSNT</sequence>
<dbReference type="InterPro" id="IPR050952">
    <property type="entry name" value="TRIM-NHL_E3_ligases"/>
</dbReference>
<proteinExistence type="predicted"/>